<gene>
    <name evidence="10" type="ORF">HA72_1699</name>
    <name evidence="11" type="ORF">MsedA_1733</name>
    <name evidence="12" type="ORF">MsedB_1735</name>
    <name evidence="13" type="ORF">MsedC_1733</name>
    <name evidence="14" type="ORF">MsedD_1734</name>
    <name evidence="15" type="ORF">MsedE_1735</name>
</gene>
<dbReference type="Proteomes" id="UP000068832">
    <property type="component" value="Chromosome"/>
</dbReference>
<reference evidence="10 16" key="1">
    <citation type="journal article" date="2014" name="J. Bacteriol.">
        <title>Role of an Archaeal PitA Transporter in the Copper and Arsenic Resistance of Metallosphaera sedula, an Extreme Thermoacidophile.</title>
        <authorList>
            <person name="McCarthy S."/>
            <person name="Ai C."/>
            <person name="Wheaton G."/>
            <person name="Tevatia R."/>
            <person name="Eckrich V."/>
            <person name="Kelly R."/>
            <person name="Blum P."/>
        </authorList>
    </citation>
    <scope>NUCLEOTIDE SEQUENCE [LARGE SCALE GENOMIC DNA]</scope>
    <source>
        <strain evidence="10 16">CuR1</strain>
    </source>
</reference>
<reference evidence="18 19" key="2">
    <citation type="journal article" date="2015" name="Genome Announc.">
        <title>Complete Genome Sequences of Evolved Arsenate-Resistant Metallosphaera sedula Strains.</title>
        <authorList>
            <person name="Ai C."/>
            <person name="McCarthy S."/>
            <person name="Schackwitz W."/>
            <person name="Martin J."/>
            <person name="Lipzen A."/>
            <person name="Blum P."/>
        </authorList>
    </citation>
    <scope>NUCLEOTIDE SEQUENCE [LARGE SCALE GENOMIC DNA]</scope>
    <source>
        <strain evidence="13 19">ARS120-1</strain>
        <strain evidence="14 18">ARS120-2</strain>
        <strain evidence="11 21">ARS50-1</strain>
        <strain evidence="12 20">ARS50-2</strain>
    </source>
</reference>
<dbReference type="SUPFAM" id="SSF53633">
    <property type="entry name" value="Carbamate kinase-like"/>
    <property type="match status" value="1"/>
</dbReference>
<keyword evidence="4 7" id="KW-0418">Kinase</keyword>
<dbReference type="OrthoDB" id="8904at2157"/>
<evidence type="ECO:0000256" key="8">
    <source>
        <dbReference type="RuleBase" id="RU004249"/>
    </source>
</evidence>
<evidence type="ECO:0000256" key="5">
    <source>
        <dbReference type="ARBA" id="ARBA00022840"/>
    </source>
</evidence>
<dbReference type="Proteomes" id="UP000056255">
    <property type="component" value="Chromosome"/>
</dbReference>
<feature type="domain" description="ACT" evidence="9">
    <location>
        <begin position="310"/>
        <end position="383"/>
    </location>
</feature>
<dbReference type="Proteomes" id="UP000061362">
    <property type="component" value="Chromosome"/>
</dbReference>
<dbReference type="InterPro" id="IPR005260">
    <property type="entry name" value="Asp_kin_monofn"/>
</dbReference>
<evidence type="ECO:0000313" key="17">
    <source>
        <dbReference type="Proteomes" id="UP000056255"/>
    </source>
</evidence>
<proteinExistence type="inferred from homology"/>
<evidence type="ECO:0000313" key="13">
    <source>
        <dbReference type="EMBL" id="AKV79174.1"/>
    </source>
</evidence>
<dbReference type="GeneID" id="91756210"/>
<keyword evidence="8" id="KW-0028">Amino-acid biosynthesis</keyword>
<dbReference type="GO" id="GO:0009089">
    <property type="term" value="P:lysine biosynthetic process via diaminopimelate"/>
    <property type="evidence" value="ECO:0007669"/>
    <property type="project" value="UniProtKB-UniPathway"/>
</dbReference>
<dbReference type="EMBL" id="CP012176">
    <property type="protein sequence ID" value="AKV83653.1"/>
    <property type="molecule type" value="Genomic_DNA"/>
</dbReference>
<evidence type="ECO:0000313" key="12">
    <source>
        <dbReference type="EMBL" id="AKV76923.1"/>
    </source>
</evidence>
<evidence type="ECO:0000259" key="9">
    <source>
        <dbReference type="PROSITE" id="PS51671"/>
    </source>
</evidence>
<accession>A0A088E746</accession>
<dbReference type="PROSITE" id="PS51671">
    <property type="entry name" value="ACT"/>
    <property type="match status" value="1"/>
</dbReference>
<dbReference type="NCBIfam" id="TIGR00657">
    <property type="entry name" value="asp_kinases"/>
    <property type="match status" value="1"/>
</dbReference>
<dbReference type="OMA" id="DNINIMM"/>
<dbReference type="GO" id="GO:0005829">
    <property type="term" value="C:cytosol"/>
    <property type="evidence" value="ECO:0007669"/>
    <property type="project" value="TreeGrafter"/>
</dbReference>
<dbReference type="GO" id="GO:0009088">
    <property type="term" value="P:threonine biosynthetic process"/>
    <property type="evidence" value="ECO:0007669"/>
    <property type="project" value="UniProtKB-UniPathway"/>
</dbReference>
<dbReference type="EMBL" id="CP012174">
    <property type="protein sequence ID" value="AKV79174.1"/>
    <property type="molecule type" value="Genomic_DNA"/>
</dbReference>
<evidence type="ECO:0000256" key="2">
    <source>
        <dbReference type="ARBA" id="ARBA00022679"/>
    </source>
</evidence>
<evidence type="ECO:0000313" key="18">
    <source>
        <dbReference type="Proteomes" id="UP000061362"/>
    </source>
</evidence>
<dbReference type="PIRSF" id="PIRSF000726">
    <property type="entry name" value="Asp_kin"/>
    <property type="match status" value="1"/>
</dbReference>
<comment type="catalytic activity">
    <reaction evidence="6 7">
        <text>L-aspartate + ATP = 4-phospho-L-aspartate + ADP</text>
        <dbReference type="Rhea" id="RHEA:23776"/>
        <dbReference type="ChEBI" id="CHEBI:29991"/>
        <dbReference type="ChEBI" id="CHEBI:30616"/>
        <dbReference type="ChEBI" id="CHEBI:57535"/>
        <dbReference type="ChEBI" id="CHEBI:456216"/>
        <dbReference type="EC" id="2.7.2.4"/>
    </reaction>
</comment>
<dbReference type="SUPFAM" id="SSF55021">
    <property type="entry name" value="ACT-like"/>
    <property type="match status" value="1"/>
</dbReference>
<dbReference type="GO" id="GO:0009090">
    <property type="term" value="P:homoserine biosynthetic process"/>
    <property type="evidence" value="ECO:0007669"/>
    <property type="project" value="TreeGrafter"/>
</dbReference>
<evidence type="ECO:0000313" key="14">
    <source>
        <dbReference type="EMBL" id="AKV81419.1"/>
    </source>
</evidence>
<evidence type="ECO:0000256" key="3">
    <source>
        <dbReference type="ARBA" id="ARBA00022741"/>
    </source>
</evidence>
<evidence type="ECO:0000313" key="16">
    <source>
        <dbReference type="Proteomes" id="UP000029084"/>
    </source>
</evidence>
<comment type="similarity">
    <text evidence="1 7">Belongs to the aspartokinase family.</text>
</comment>
<dbReference type="EMBL" id="CP012175">
    <property type="protein sequence ID" value="AKV81419.1"/>
    <property type="molecule type" value="Genomic_DNA"/>
</dbReference>
<dbReference type="UniPathway" id="UPA00034">
    <property type="reaction ID" value="UER00015"/>
</dbReference>
<dbReference type="UniPathway" id="UPA00050">
    <property type="reaction ID" value="UER00461"/>
</dbReference>
<evidence type="ECO:0000313" key="19">
    <source>
        <dbReference type="Proteomes" id="UP000062398"/>
    </source>
</evidence>
<dbReference type="PANTHER" id="PTHR21499">
    <property type="entry name" value="ASPARTATE KINASE"/>
    <property type="match status" value="1"/>
</dbReference>
<evidence type="ECO:0000313" key="21">
    <source>
        <dbReference type="Proteomes" id="UP000068832"/>
    </source>
</evidence>
<dbReference type="PATRIC" id="fig|43687.5.peg.1833"/>
<evidence type="ECO:0000256" key="1">
    <source>
        <dbReference type="ARBA" id="ARBA00010122"/>
    </source>
</evidence>
<comment type="pathway">
    <text evidence="8">Amino-acid biosynthesis; L-lysine biosynthesis via DAP pathway; (S)-tetrahydrodipicolinate from L-aspartate: step 1/4.</text>
</comment>
<dbReference type="AlphaFoldDB" id="A0A088E746"/>
<sequence>MLVVKIGGSIQKDERDFELIANRISQYSSRDRTIVVTSALKGVTNSLIEATENRDKAVEIVSEIYDRHVKLLSKIVDGPEFDNAFKSISKLADELFRIAWSIKVLDEISARVRDYILSFGERMASVTLGAMLRSRKMDAQSYPEPLLVTDDSFGEANVIEDLSAMEARKVLDIPSKIVVVPGFIGKTPTERYTTVGRGGSDYTATLLGKLLGFPEVRLVTEVPGIMTADPRKFPGAKTISRLSLEEAMELAQMGAKRLHPRTFEPMFDRDIRVYIEGLYDEGYTLVQGTCDSSDKLKGIAVLDDLKLISVESTNIVGKIGSAARVMEKAREAGVNIISLSQPASETTIHIVVDSKNAERLSSRLQELRDVDSINVQDASAVSVVGCGLRNKELFREVLREASSFEVASISRGLRNVSATFVVKKDEGFNLAKDLHEVVVKWIN</sequence>
<evidence type="ECO:0000256" key="4">
    <source>
        <dbReference type="ARBA" id="ARBA00022777"/>
    </source>
</evidence>
<dbReference type="Gene3D" id="3.30.2130.10">
    <property type="entry name" value="VC0802-like"/>
    <property type="match status" value="1"/>
</dbReference>
<evidence type="ECO:0000256" key="7">
    <source>
        <dbReference type="RuleBase" id="RU003448"/>
    </source>
</evidence>
<dbReference type="Proteomes" id="UP000062475">
    <property type="component" value="Chromosome"/>
</dbReference>
<dbReference type="InterPro" id="IPR036393">
    <property type="entry name" value="AceGlu_kinase-like_sf"/>
</dbReference>
<dbReference type="RefSeq" id="WP_012021641.1">
    <property type="nucleotide sequence ID" value="NZ_AP019770.1"/>
</dbReference>
<name>A0A088E746_9CREN</name>
<evidence type="ECO:0000313" key="15">
    <source>
        <dbReference type="EMBL" id="AKV83653.1"/>
    </source>
</evidence>
<dbReference type="PANTHER" id="PTHR21499:SF70">
    <property type="entry name" value="ASPARTOKINASE"/>
    <property type="match status" value="1"/>
</dbReference>
<evidence type="ECO:0000313" key="20">
    <source>
        <dbReference type="Proteomes" id="UP000062475"/>
    </source>
</evidence>
<dbReference type="InterPro" id="IPR001048">
    <property type="entry name" value="Asp/Glu/Uridylate_kinase"/>
</dbReference>
<dbReference type="InterPro" id="IPR045865">
    <property type="entry name" value="ACT-like_dom_sf"/>
</dbReference>
<evidence type="ECO:0000256" key="6">
    <source>
        <dbReference type="ARBA" id="ARBA00047872"/>
    </source>
</evidence>
<evidence type="ECO:0000313" key="10">
    <source>
        <dbReference type="EMBL" id="AIM27838.1"/>
    </source>
</evidence>
<organism evidence="10 16">
    <name type="scientific">Metallosphaera sedula</name>
    <dbReference type="NCBI Taxonomy" id="43687"/>
    <lineage>
        <taxon>Archaea</taxon>
        <taxon>Thermoproteota</taxon>
        <taxon>Thermoprotei</taxon>
        <taxon>Sulfolobales</taxon>
        <taxon>Sulfolobaceae</taxon>
        <taxon>Metallosphaera</taxon>
    </lineage>
</organism>
<keyword evidence="2 7" id="KW-0808">Transferase</keyword>
<dbReference type="UniPathway" id="UPA00051">
    <property type="reaction ID" value="UER00462"/>
</dbReference>
<dbReference type="InterPro" id="IPR054352">
    <property type="entry name" value="ACT_Aspartokinase"/>
</dbReference>
<dbReference type="Proteomes" id="UP000062398">
    <property type="component" value="Chromosome"/>
</dbReference>
<dbReference type="InterPro" id="IPR001341">
    <property type="entry name" value="Asp_kinase"/>
</dbReference>
<dbReference type="Pfam" id="PF00696">
    <property type="entry name" value="AA_kinase"/>
    <property type="match status" value="1"/>
</dbReference>
<dbReference type="Gene3D" id="3.40.1160.10">
    <property type="entry name" value="Acetylglutamate kinase-like"/>
    <property type="match status" value="1"/>
</dbReference>
<keyword evidence="3" id="KW-0547">Nucleotide-binding</keyword>
<keyword evidence="5" id="KW-0067">ATP-binding</keyword>
<comment type="pathway">
    <text evidence="8">Amino-acid biosynthesis; L-threonine biosynthesis; L-threonine from L-aspartate: step 1/5.</text>
</comment>
<dbReference type="InterPro" id="IPR002912">
    <property type="entry name" value="ACT_dom"/>
</dbReference>
<dbReference type="EMBL" id="CP012173">
    <property type="protein sequence ID" value="AKV76923.1"/>
    <property type="molecule type" value="Genomic_DNA"/>
</dbReference>
<dbReference type="EC" id="2.7.2.4" evidence="7"/>
<dbReference type="Proteomes" id="UP000029084">
    <property type="component" value="Chromosome"/>
</dbReference>
<evidence type="ECO:0000313" key="11">
    <source>
        <dbReference type="EMBL" id="AKV74685.1"/>
    </source>
</evidence>
<dbReference type="EMBL" id="CP012172">
    <property type="protein sequence ID" value="AKV74685.1"/>
    <property type="molecule type" value="Genomic_DNA"/>
</dbReference>
<protein>
    <recommendedName>
        <fullName evidence="7">Aspartokinase</fullName>
        <ecNumber evidence="7">2.7.2.4</ecNumber>
    </recommendedName>
</protein>
<dbReference type="EMBL" id="CP008822">
    <property type="protein sequence ID" value="AIM27838.1"/>
    <property type="molecule type" value="Genomic_DNA"/>
</dbReference>
<comment type="pathway">
    <text evidence="8">Amino-acid biosynthesis; L-methionine biosynthesis via de novo pathway; L-homoserine from L-aspartate: step 1/3.</text>
</comment>
<reference evidence="15 17" key="3">
    <citation type="submission" date="2015-07" db="EMBL/GenBank/DDBJ databases">
        <title>Physiological, transcriptional responses and genome re-sequencing of acid resistant extremely thermoacidophilic Metallosphaera sedula SARC-M1.</title>
        <authorList>
            <person name="Ai C."/>
            <person name="McCarthy S."/>
            <person name="Eckrich V."/>
            <person name="Rudrappa D."/>
            <person name="Qiu G."/>
            <person name="Blum P."/>
        </authorList>
    </citation>
    <scope>NUCLEOTIDE SEQUENCE [LARGE SCALE GENOMIC DNA]</scope>
    <source>
        <strain evidence="15 17">SARC-M1</strain>
    </source>
</reference>
<dbReference type="Pfam" id="PF22468">
    <property type="entry name" value="ACT_9"/>
    <property type="match status" value="1"/>
</dbReference>
<dbReference type="GO" id="GO:0004072">
    <property type="term" value="F:aspartate kinase activity"/>
    <property type="evidence" value="ECO:0007669"/>
    <property type="project" value="UniProtKB-EC"/>
</dbReference>
<dbReference type="GO" id="GO:0005524">
    <property type="term" value="F:ATP binding"/>
    <property type="evidence" value="ECO:0007669"/>
    <property type="project" value="UniProtKB-KW"/>
</dbReference>